<evidence type="ECO:0000313" key="2">
    <source>
        <dbReference type="EMBL" id="PJI92969.1"/>
    </source>
</evidence>
<sequence>MSALFSDALFLPALMLAILGFAVPRFLARVLPEGVGPLMLNAFLSTVLLFALSASFFFGLYLWQGLSVAEIVAPGAASSIAFFGRLGLIAAIIWAPIMLLSVAGLPRKWVKETW</sequence>
<keyword evidence="1" id="KW-0812">Transmembrane</keyword>
<keyword evidence="1" id="KW-1133">Transmembrane helix</keyword>
<evidence type="ECO:0000256" key="1">
    <source>
        <dbReference type="SAM" id="Phobius"/>
    </source>
</evidence>
<proteinExistence type="predicted"/>
<feature type="transmembrane region" description="Helical" evidence="1">
    <location>
        <begin position="38"/>
        <end position="63"/>
    </location>
</feature>
<dbReference type="AlphaFoldDB" id="A0A2M8WPV7"/>
<accession>A0A2M8WPV7</accession>
<dbReference type="Proteomes" id="UP000228531">
    <property type="component" value="Unassembled WGS sequence"/>
</dbReference>
<dbReference type="RefSeq" id="WP_100367727.1">
    <property type="nucleotide sequence ID" value="NZ_PGTY01000001.1"/>
</dbReference>
<reference evidence="2 3" key="1">
    <citation type="submission" date="2017-11" db="EMBL/GenBank/DDBJ databases">
        <title>Genomic Encyclopedia of Archaeal and Bacterial Type Strains, Phase II (KMG-II): From Individual Species to Whole Genera.</title>
        <authorList>
            <person name="Goeker M."/>
        </authorList>
    </citation>
    <scope>NUCLEOTIDE SEQUENCE [LARGE SCALE GENOMIC DNA]</scope>
    <source>
        <strain evidence="2 3">DSM 29128</strain>
    </source>
</reference>
<comment type="caution">
    <text evidence="2">The sequence shown here is derived from an EMBL/GenBank/DDBJ whole genome shotgun (WGS) entry which is preliminary data.</text>
</comment>
<gene>
    <name evidence="2" type="ORF">BC777_1836</name>
</gene>
<organism evidence="2 3">
    <name type="scientific">Yoonia maricola</name>
    <dbReference type="NCBI Taxonomy" id="420999"/>
    <lineage>
        <taxon>Bacteria</taxon>
        <taxon>Pseudomonadati</taxon>
        <taxon>Pseudomonadota</taxon>
        <taxon>Alphaproteobacteria</taxon>
        <taxon>Rhodobacterales</taxon>
        <taxon>Paracoccaceae</taxon>
        <taxon>Yoonia</taxon>
    </lineage>
</organism>
<dbReference type="EMBL" id="PGTY01000001">
    <property type="protein sequence ID" value="PJI92969.1"/>
    <property type="molecule type" value="Genomic_DNA"/>
</dbReference>
<dbReference type="OrthoDB" id="7652057at2"/>
<feature type="transmembrane region" description="Helical" evidence="1">
    <location>
        <begin position="83"/>
        <end position="105"/>
    </location>
</feature>
<protein>
    <submittedName>
        <fullName evidence="2">Uncharacterized protein</fullName>
    </submittedName>
</protein>
<name>A0A2M8WPV7_9RHOB</name>
<keyword evidence="1" id="KW-0472">Membrane</keyword>
<keyword evidence="3" id="KW-1185">Reference proteome</keyword>
<evidence type="ECO:0000313" key="3">
    <source>
        <dbReference type="Proteomes" id="UP000228531"/>
    </source>
</evidence>